<organism evidence="2 3">
    <name type="scientific">Klebsiella aerogenes (strain ATCC 13048 / DSM 30053 / CCUG 1429 / JCM 1235 / KCTC 2190 / NBRC 13534 / NCIMB 10102 / NCTC 10006 / CDC 819-56)</name>
    <name type="common">Enterobacter aerogenes</name>
    <dbReference type="NCBI Taxonomy" id="1028307"/>
    <lineage>
        <taxon>Bacteria</taxon>
        <taxon>Pseudomonadati</taxon>
        <taxon>Pseudomonadota</taxon>
        <taxon>Gammaproteobacteria</taxon>
        <taxon>Enterobacterales</taxon>
        <taxon>Enterobacteriaceae</taxon>
        <taxon>Klebsiella/Raoultella group</taxon>
        <taxon>Klebsiella</taxon>
    </lineage>
</organism>
<dbReference type="Gene3D" id="2.60.40.1090">
    <property type="entry name" value="Fimbrial-type adhesion domain"/>
    <property type="match status" value="1"/>
</dbReference>
<dbReference type="InterPro" id="IPR008966">
    <property type="entry name" value="Adhesion_dom_sf"/>
</dbReference>
<evidence type="ECO:0008006" key="4">
    <source>
        <dbReference type="Google" id="ProtNLM"/>
    </source>
</evidence>
<dbReference type="GO" id="GO:0007155">
    <property type="term" value="P:cell adhesion"/>
    <property type="evidence" value="ECO:0007669"/>
    <property type="project" value="InterPro"/>
</dbReference>
<feature type="signal peptide" evidence="1">
    <location>
        <begin position="1"/>
        <end position="18"/>
    </location>
</feature>
<dbReference type="eggNOG" id="COG3539">
    <property type="taxonomic scope" value="Bacteria"/>
</dbReference>
<keyword evidence="3" id="KW-1185">Reference proteome</keyword>
<evidence type="ECO:0000256" key="1">
    <source>
        <dbReference type="SAM" id="SignalP"/>
    </source>
</evidence>
<name>A0A0H3FJC7_KLEAK</name>
<evidence type="ECO:0000313" key="2">
    <source>
        <dbReference type="EMBL" id="AEG95406.1"/>
    </source>
</evidence>
<evidence type="ECO:0000313" key="3">
    <source>
        <dbReference type="Proteomes" id="UP000008881"/>
    </source>
</evidence>
<keyword evidence="1" id="KW-0732">Signal</keyword>
<accession>A0A0H3FJC7</accession>
<dbReference type="GO" id="GO:0009289">
    <property type="term" value="C:pilus"/>
    <property type="evidence" value="ECO:0007669"/>
    <property type="project" value="InterPro"/>
</dbReference>
<protein>
    <recommendedName>
        <fullName evidence="4">Fimbrial protein</fullName>
    </recommendedName>
</protein>
<dbReference type="SUPFAM" id="SSF49401">
    <property type="entry name" value="Bacterial adhesins"/>
    <property type="match status" value="1"/>
</dbReference>
<dbReference type="EMBL" id="CP002824">
    <property type="protein sequence ID" value="AEG95406.1"/>
    <property type="molecule type" value="Genomic_DNA"/>
</dbReference>
<dbReference type="KEGG" id="eae:EAE_02355"/>
<gene>
    <name evidence="2" type="ordered locus">EAE_02355</name>
</gene>
<dbReference type="InterPro" id="IPR036937">
    <property type="entry name" value="Adhesion_dom_fimbrial_sf"/>
</dbReference>
<proteinExistence type="predicted"/>
<dbReference type="AlphaFoldDB" id="A0A0H3FJC7"/>
<dbReference type="PATRIC" id="fig|1028307.3.peg.468"/>
<dbReference type="Proteomes" id="UP000008881">
    <property type="component" value="Chromosome"/>
</dbReference>
<sequence>MKWIILLVLSLCSFLARAGNCELTPSIPPASIEASGNYTFKPLAANGELNLRDSSLQANAFSFRCPSNSNITVSVSLQSPPQTSYYVEVGSKIYEINFSFDQTKMESLGNGKIVENQVYNLADMFNSLVGIRYEIKEGSANGQRVTPGVPFQMRYGIVLKYCKNNECHNVNINYTFNVTLQVNIMTCGFNVPNRLINMGDYSYFDIKEDKAQYRLESVDIDCNQDESAVFKLTPGKIDYYFVAASGFAGTSKILKNDDQDAATGAGEVGFHLLDSQGGELQYGSGFLYHSSEDARHGDSNPIYLQIKPMKYGENIRGGTIKSRVIIVINNN</sequence>
<dbReference type="HOGENOM" id="CLU_075511_0_0_6"/>
<reference evidence="2 3" key="1">
    <citation type="journal article" date="2012" name="J. Bacteriol.">
        <title>Complete genome sequence of Enterobacter aerogenes KCTC 2190.</title>
        <authorList>
            <person name="Shin S.H."/>
            <person name="Kim S."/>
            <person name="Kim J.Y."/>
            <person name="Lee S."/>
            <person name="Um Y."/>
            <person name="Oh M.K."/>
            <person name="Kim Y.R."/>
            <person name="Lee J."/>
            <person name="Yang K.S."/>
        </authorList>
    </citation>
    <scope>NUCLEOTIDE SEQUENCE [LARGE SCALE GENOMIC DNA]</scope>
    <source>
        <strain evidence="2 3">KCTC 2190</strain>
    </source>
</reference>
<feature type="chain" id="PRO_5002609046" description="Fimbrial protein" evidence="1">
    <location>
        <begin position="19"/>
        <end position="331"/>
    </location>
</feature>